<proteinExistence type="predicted"/>
<dbReference type="InterPro" id="IPR025996">
    <property type="entry name" value="MT1864/Rv1816-like_C"/>
</dbReference>
<dbReference type="PANTHER" id="PTHR30055">
    <property type="entry name" value="HTH-TYPE TRANSCRIPTIONAL REGULATOR RUTR"/>
    <property type="match status" value="1"/>
</dbReference>
<keyword evidence="1" id="KW-0805">Transcription regulation</keyword>
<protein>
    <submittedName>
        <fullName evidence="6">WHG domain-containing protein</fullName>
    </submittedName>
</protein>
<name>A0AAU8IGT5_9BACL</name>
<dbReference type="Pfam" id="PF00440">
    <property type="entry name" value="TetR_N"/>
    <property type="match status" value="1"/>
</dbReference>
<dbReference type="GO" id="GO:0000976">
    <property type="term" value="F:transcription cis-regulatory region binding"/>
    <property type="evidence" value="ECO:0007669"/>
    <property type="project" value="TreeGrafter"/>
</dbReference>
<dbReference type="GO" id="GO:0003700">
    <property type="term" value="F:DNA-binding transcription factor activity"/>
    <property type="evidence" value="ECO:0007669"/>
    <property type="project" value="TreeGrafter"/>
</dbReference>
<dbReference type="PANTHER" id="PTHR30055:SF239">
    <property type="entry name" value="TRANSCRIPTIONAL REGULATORY PROTEIN"/>
    <property type="match status" value="1"/>
</dbReference>
<evidence type="ECO:0000313" key="6">
    <source>
        <dbReference type="EMBL" id="XCJ17428.1"/>
    </source>
</evidence>
<dbReference type="InterPro" id="IPR009057">
    <property type="entry name" value="Homeodomain-like_sf"/>
</dbReference>
<dbReference type="InterPro" id="IPR036271">
    <property type="entry name" value="Tet_transcr_reg_TetR-rel_C_sf"/>
</dbReference>
<keyword evidence="2" id="KW-0238">DNA-binding</keyword>
<dbReference type="Gene3D" id="1.10.357.10">
    <property type="entry name" value="Tetracycline Repressor, domain 2"/>
    <property type="match status" value="1"/>
</dbReference>
<sequence length="197" mass="22269">MHKGLTLQQIIEQAARQVEEDGLHNLTLTALADQLHIKTPSLYNHIKNMSDLKNRLASFSLAQFSEALIRSAMGKARDDALFAISDAYLTFIKTHPNLYWAIIEAPDPSDADFKKHSDRLLAFLFHILEGYALSEEDRVHAVRGLRSIIHGFTSLQLHHGFNMHYDQEKSLKWILSAFLRGLKEKNESCDGAGQSAE</sequence>
<dbReference type="AlphaFoldDB" id="A0AAU8IGT5"/>
<dbReference type="Gene3D" id="1.10.10.60">
    <property type="entry name" value="Homeodomain-like"/>
    <property type="match status" value="1"/>
</dbReference>
<evidence type="ECO:0000259" key="4">
    <source>
        <dbReference type="Pfam" id="PF00440"/>
    </source>
</evidence>
<reference evidence="6" key="1">
    <citation type="submission" date="2024-06" db="EMBL/GenBank/DDBJ databases">
        <authorList>
            <person name="Fan A."/>
            <person name="Zhang F.Y."/>
            <person name="Zhang L."/>
        </authorList>
    </citation>
    <scope>NUCLEOTIDE SEQUENCE</scope>
    <source>
        <strain evidence="6">Y61</strain>
    </source>
</reference>
<feature type="domain" description="HTH-type transcriptional regulator MT1864/Rv1816-like C-terminal" evidence="5">
    <location>
        <begin position="81"/>
        <end position="177"/>
    </location>
</feature>
<dbReference type="InterPro" id="IPR001647">
    <property type="entry name" value="HTH_TetR"/>
</dbReference>
<evidence type="ECO:0000256" key="2">
    <source>
        <dbReference type="ARBA" id="ARBA00023125"/>
    </source>
</evidence>
<dbReference type="Pfam" id="PF13305">
    <property type="entry name" value="TetR_C_33"/>
    <property type="match status" value="1"/>
</dbReference>
<gene>
    <name evidence="6" type="ORF">ABNN70_02560</name>
</gene>
<evidence type="ECO:0000259" key="5">
    <source>
        <dbReference type="Pfam" id="PF13305"/>
    </source>
</evidence>
<keyword evidence="3" id="KW-0804">Transcription</keyword>
<dbReference type="EMBL" id="CP159510">
    <property type="protein sequence ID" value="XCJ17428.1"/>
    <property type="molecule type" value="Genomic_DNA"/>
</dbReference>
<feature type="domain" description="HTH tetR-type" evidence="4">
    <location>
        <begin position="10"/>
        <end position="52"/>
    </location>
</feature>
<evidence type="ECO:0000256" key="3">
    <source>
        <dbReference type="ARBA" id="ARBA00023163"/>
    </source>
</evidence>
<dbReference type="SUPFAM" id="SSF46689">
    <property type="entry name" value="Homeodomain-like"/>
    <property type="match status" value="1"/>
</dbReference>
<dbReference type="InterPro" id="IPR050109">
    <property type="entry name" value="HTH-type_TetR-like_transc_reg"/>
</dbReference>
<dbReference type="SUPFAM" id="SSF48498">
    <property type="entry name" value="Tetracyclin repressor-like, C-terminal domain"/>
    <property type="match status" value="1"/>
</dbReference>
<dbReference type="RefSeq" id="WP_353948674.1">
    <property type="nucleotide sequence ID" value="NZ_CP159510.1"/>
</dbReference>
<evidence type="ECO:0000256" key="1">
    <source>
        <dbReference type="ARBA" id="ARBA00023015"/>
    </source>
</evidence>
<accession>A0AAU8IGT5</accession>
<organism evidence="6">
    <name type="scientific">Sporolactobacillus sp. Y61</name>
    <dbReference type="NCBI Taxonomy" id="3160863"/>
    <lineage>
        <taxon>Bacteria</taxon>
        <taxon>Bacillati</taxon>
        <taxon>Bacillota</taxon>
        <taxon>Bacilli</taxon>
        <taxon>Bacillales</taxon>
        <taxon>Sporolactobacillaceae</taxon>
        <taxon>Sporolactobacillus</taxon>
    </lineage>
</organism>